<feature type="compositionally biased region" description="Low complexity" evidence="1">
    <location>
        <begin position="201"/>
        <end position="218"/>
    </location>
</feature>
<dbReference type="GeneID" id="35604887"/>
<name>A0A2D3VAX9_9PEZI</name>
<protein>
    <submittedName>
        <fullName evidence="2">Uncharacterized protein</fullName>
    </submittedName>
</protein>
<evidence type="ECO:0000256" key="1">
    <source>
        <dbReference type="SAM" id="MobiDB-lite"/>
    </source>
</evidence>
<feature type="region of interest" description="Disordered" evidence="1">
    <location>
        <begin position="305"/>
        <end position="333"/>
    </location>
</feature>
<feature type="region of interest" description="Disordered" evidence="1">
    <location>
        <begin position="89"/>
        <end position="136"/>
    </location>
</feature>
<organism evidence="2 3">
    <name type="scientific">Ramularia collo-cygni</name>
    <dbReference type="NCBI Taxonomy" id="112498"/>
    <lineage>
        <taxon>Eukaryota</taxon>
        <taxon>Fungi</taxon>
        <taxon>Dikarya</taxon>
        <taxon>Ascomycota</taxon>
        <taxon>Pezizomycotina</taxon>
        <taxon>Dothideomycetes</taxon>
        <taxon>Dothideomycetidae</taxon>
        <taxon>Mycosphaerellales</taxon>
        <taxon>Mycosphaerellaceae</taxon>
        <taxon>Ramularia</taxon>
    </lineage>
</organism>
<proteinExistence type="predicted"/>
<dbReference type="EMBL" id="FJUY01000019">
    <property type="protein sequence ID" value="CZT24110.1"/>
    <property type="molecule type" value="Genomic_DNA"/>
</dbReference>
<feature type="region of interest" description="Disordered" evidence="1">
    <location>
        <begin position="167"/>
        <end position="250"/>
    </location>
</feature>
<feature type="compositionally biased region" description="Polar residues" evidence="1">
    <location>
        <begin position="113"/>
        <end position="122"/>
    </location>
</feature>
<evidence type="ECO:0000313" key="2">
    <source>
        <dbReference type="EMBL" id="CZT24110.1"/>
    </source>
</evidence>
<evidence type="ECO:0000313" key="3">
    <source>
        <dbReference type="Proteomes" id="UP000225277"/>
    </source>
</evidence>
<gene>
    <name evidence="2" type="ORF">RCC_09827</name>
</gene>
<reference evidence="2 3" key="1">
    <citation type="submission" date="2016-03" db="EMBL/GenBank/DDBJ databases">
        <authorList>
            <person name="Ploux O."/>
        </authorList>
    </citation>
    <scope>NUCLEOTIDE SEQUENCE [LARGE SCALE GENOMIC DNA]</scope>
    <source>
        <strain evidence="2 3">URUG2</strain>
    </source>
</reference>
<accession>A0A2D3VAX9</accession>
<sequence length="436" mass="48571">MFLREKSDGQVQDERRPKTSYFFLPGKERDGLVEIIPRTLSIEHAKHGDVIEEGPVSPVYPNDVEAPLTVGSLAFNEWRHSALLPVSDIHPARRPGTRGSSIYSEDGRFEDCASSTHSQEGQQPGGPDTTKPARRRLRTRSLLSLAKRYSTHDDGVSFSSGDDCGGSTSILGKEDDALQVDDSSTESRDKKAVLPQRHPSRTGTVSSVSSPPTESRNSWDSTALPRLRDERYREVSPLPSASKRRSQEVASETWWRESSILSRDSVINPSTMETSPKPVRQGFPLGRRPSSCSWVTIGAVVNERTSISSDERESTESSVPRGRQRGRSLSVRETIERDAAAAALSSLVRMSSPSYDDIDPRQDGMQLPPLLLPELPDEQKLSFYARCGHFETDPELIRGGQELRGWCPDCSKLKRSKRTVVKRELKSMLKLRSIEE</sequence>
<dbReference type="Proteomes" id="UP000225277">
    <property type="component" value="Unassembled WGS sequence"/>
</dbReference>
<dbReference type="RefSeq" id="XP_023630834.1">
    <property type="nucleotide sequence ID" value="XM_023775066.1"/>
</dbReference>
<keyword evidence="3" id="KW-1185">Reference proteome</keyword>
<dbReference type="AlphaFoldDB" id="A0A2D3VAX9"/>